<evidence type="ECO:0008006" key="4">
    <source>
        <dbReference type="Google" id="ProtNLM"/>
    </source>
</evidence>
<dbReference type="EMBL" id="JBIQWL010000004">
    <property type="protein sequence ID" value="MFH8251275.1"/>
    <property type="molecule type" value="Genomic_DNA"/>
</dbReference>
<reference evidence="2 3" key="1">
    <citation type="submission" date="2024-09" db="EMBL/GenBank/DDBJ databases">
        <authorList>
            <person name="Pan X."/>
        </authorList>
    </citation>
    <scope>NUCLEOTIDE SEQUENCE [LARGE SCALE GENOMIC DNA]</scope>
    <source>
        <strain evidence="2 3">B2969</strain>
    </source>
</reference>
<feature type="region of interest" description="Disordered" evidence="1">
    <location>
        <begin position="555"/>
        <end position="643"/>
    </location>
</feature>
<organism evidence="2 3">
    <name type="scientific">Microbacterium alkaliflavum</name>
    <dbReference type="NCBI Taxonomy" id="3248839"/>
    <lineage>
        <taxon>Bacteria</taxon>
        <taxon>Bacillati</taxon>
        <taxon>Actinomycetota</taxon>
        <taxon>Actinomycetes</taxon>
        <taxon>Micrococcales</taxon>
        <taxon>Microbacteriaceae</taxon>
        <taxon>Microbacterium</taxon>
    </lineage>
</organism>
<feature type="compositionally biased region" description="Low complexity" evidence="1">
    <location>
        <begin position="596"/>
        <end position="620"/>
    </location>
</feature>
<evidence type="ECO:0000313" key="2">
    <source>
        <dbReference type="EMBL" id="MFH8251275.1"/>
    </source>
</evidence>
<keyword evidence="3" id="KW-1185">Reference proteome</keyword>
<feature type="compositionally biased region" description="Low complexity" evidence="1">
    <location>
        <begin position="560"/>
        <end position="571"/>
    </location>
</feature>
<evidence type="ECO:0000313" key="3">
    <source>
        <dbReference type="Proteomes" id="UP001610861"/>
    </source>
</evidence>
<sequence length="881" mass="91399">MPSAIDPDKIPGKDIDPDAIESNASTIRTIAGSVRDNGSNVHLKWQGMAGVYEAPEAGTLLGLMQPVSSQATTAGDNLEVVSGALTRFAADVRPIKAELDSLRLQAEAFGAEISGGVQVQELNPAWVSTQGYYGTTATSAGYSPYSTGGSSTAASDIPQYRDVTKQWHEVQEYVDRNNDLISQVNAQQVALWDAERTCANTIRALFGGAPLHAYQSENDPLGYGLSEIPEGTEMPWGAPVERTEGCGEHAAKFVFKDFLWEGVIVGGVWGTIEGLGTLVLGYNPATGDWFSGDAYGAAWGNLGLLAAGLVISSTPPLNLLKMADDTADAFGGNLLPHEITDFTDKADEALLNTGKALIAWDQWQDDPGTALGETVFNVGTILIPAGAAITGVKTAGTAASVLSKMARVVDLVDPSSWAVNGALKLAGSGFAGLDNILGTLDTAGRLDPAPIEVYTATDATSGLSLLDDMGVDLNTVRAGVDSTGNPILTFDGGRVELPAGAFDNAAGITHGGGGVDAAIPAPVREPELVTAGAVNGETGPGAVNAVVHDAPVRTETGAAGESTTVQHTETTTGGGGIGHGVDGVDPQSGGGGGSPTSGPAGDGPATDGPGGAAAPDPSGSNSGGSPGHYTAPDGQPYVPKTSPDQIAQFSDAEPRLTEVASEHGLTMADLYHLVHERPVTSLTPDEARVVLDIRESVPLPANGEIMQKVLGETDLQNLLTRKYWTPGAPLDTVGGFVARAADAQKLVTADDLMMGFGLDYAPGRTIPDQFLAPDGGTYAVRFELTDDFDVKVPARDAGDQAGLLFDRNGEPYYHPSSVDPLGPDNPYHGNGFVGNGAKEMIPEYHLPAYTRLPDGTEVWRITPSGEEELVAALINEKWIRF</sequence>
<name>A0ABW7Q8R9_9MICO</name>
<dbReference type="Proteomes" id="UP001610861">
    <property type="component" value="Unassembled WGS sequence"/>
</dbReference>
<gene>
    <name evidence="2" type="ORF">ACH3VR_12965</name>
</gene>
<proteinExistence type="predicted"/>
<protein>
    <recommendedName>
        <fullName evidence="4">WXG100 family type VII secretion target</fullName>
    </recommendedName>
</protein>
<dbReference type="RefSeq" id="WP_397556727.1">
    <property type="nucleotide sequence ID" value="NZ_JBIQWL010000004.1"/>
</dbReference>
<feature type="compositionally biased region" description="Gly residues" evidence="1">
    <location>
        <begin position="572"/>
        <end position="581"/>
    </location>
</feature>
<comment type="caution">
    <text evidence="2">The sequence shown here is derived from an EMBL/GenBank/DDBJ whole genome shotgun (WGS) entry which is preliminary data.</text>
</comment>
<evidence type="ECO:0000256" key="1">
    <source>
        <dbReference type="SAM" id="MobiDB-lite"/>
    </source>
</evidence>
<accession>A0ABW7Q8R9</accession>